<evidence type="ECO:0000313" key="3">
    <source>
        <dbReference type="Proteomes" id="UP001359485"/>
    </source>
</evidence>
<gene>
    <name evidence="2" type="ORF">RUM44_009151</name>
</gene>
<proteinExistence type="predicted"/>
<accession>A0ABR1ARX4</accession>
<dbReference type="EMBL" id="JAWJWF010000045">
    <property type="protein sequence ID" value="KAK6626675.1"/>
    <property type="molecule type" value="Genomic_DNA"/>
</dbReference>
<evidence type="ECO:0000313" key="2">
    <source>
        <dbReference type="EMBL" id="KAK6626675.1"/>
    </source>
</evidence>
<evidence type="ECO:0000256" key="1">
    <source>
        <dbReference type="SAM" id="MobiDB-lite"/>
    </source>
</evidence>
<comment type="caution">
    <text evidence="2">The sequence shown here is derived from an EMBL/GenBank/DDBJ whole genome shotgun (WGS) entry which is preliminary data.</text>
</comment>
<sequence length="53" mass="5699">MDAHQLDREVQGVGVGPSVAIEKTPEPEGLPVTSEKATSFLLRIETGGTHFHE</sequence>
<keyword evidence="3" id="KW-1185">Reference proteome</keyword>
<name>A0ABR1ARX4_POLSC</name>
<feature type="region of interest" description="Disordered" evidence="1">
    <location>
        <begin position="1"/>
        <end position="33"/>
    </location>
</feature>
<organism evidence="2 3">
    <name type="scientific">Polyplax serrata</name>
    <name type="common">Common mouse louse</name>
    <dbReference type="NCBI Taxonomy" id="468196"/>
    <lineage>
        <taxon>Eukaryota</taxon>
        <taxon>Metazoa</taxon>
        <taxon>Ecdysozoa</taxon>
        <taxon>Arthropoda</taxon>
        <taxon>Hexapoda</taxon>
        <taxon>Insecta</taxon>
        <taxon>Pterygota</taxon>
        <taxon>Neoptera</taxon>
        <taxon>Paraneoptera</taxon>
        <taxon>Psocodea</taxon>
        <taxon>Troctomorpha</taxon>
        <taxon>Phthiraptera</taxon>
        <taxon>Anoplura</taxon>
        <taxon>Polyplacidae</taxon>
        <taxon>Polyplax</taxon>
    </lineage>
</organism>
<reference evidence="2 3" key="1">
    <citation type="submission" date="2023-09" db="EMBL/GenBank/DDBJ databases">
        <title>Genomes of two closely related lineages of the louse Polyplax serrata with different host specificities.</title>
        <authorList>
            <person name="Martinu J."/>
            <person name="Tarabai H."/>
            <person name="Stefka J."/>
            <person name="Hypsa V."/>
        </authorList>
    </citation>
    <scope>NUCLEOTIDE SEQUENCE [LARGE SCALE GENOMIC DNA]</scope>
    <source>
        <strain evidence="2">98ZLc_SE</strain>
    </source>
</reference>
<protein>
    <submittedName>
        <fullName evidence="2">Uncharacterized protein</fullName>
    </submittedName>
</protein>
<dbReference type="Proteomes" id="UP001359485">
    <property type="component" value="Unassembled WGS sequence"/>
</dbReference>
<feature type="compositionally biased region" description="Basic and acidic residues" evidence="1">
    <location>
        <begin position="1"/>
        <end position="10"/>
    </location>
</feature>